<name>A0A5S3X0F9_9GAMM</name>
<protein>
    <submittedName>
        <fullName evidence="1">Uncharacterized protein</fullName>
    </submittedName>
</protein>
<dbReference type="RefSeq" id="WP_138545021.1">
    <property type="nucleotide sequence ID" value="NZ_PNCJ01000015.1"/>
</dbReference>
<dbReference type="EMBL" id="PNCJ01000015">
    <property type="protein sequence ID" value="TMP37384.1"/>
    <property type="molecule type" value="Genomic_DNA"/>
</dbReference>
<proteinExistence type="predicted"/>
<dbReference type="AlphaFoldDB" id="A0A5S3X0F9"/>
<evidence type="ECO:0000313" key="1">
    <source>
        <dbReference type="EMBL" id="TMP37384.1"/>
    </source>
</evidence>
<dbReference type="GO" id="GO:0015288">
    <property type="term" value="F:porin activity"/>
    <property type="evidence" value="ECO:0007669"/>
    <property type="project" value="InterPro"/>
</dbReference>
<dbReference type="Proteomes" id="UP000306719">
    <property type="component" value="Unassembled WGS sequence"/>
</dbReference>
<dbReference type="GO" id="GO:0016020">
    <property type="term" value="C:membrane"/>
    <property type="evidence" value="ECO:0007669"/>
    <property type="project" value="InterPro"/>
</dbReference>
<dbReference type="OrthoDB" id="6290897at2"/>
<gene>
    <name evidence="1" type="ORF">CWB98_11695</name>
</gene>
<reference evidence="1 2" key="1">
    <citation type="submission" date="2018-01" db="EMBL/GenBank/DDBJ databases">
        <authorList>
            <person name="Paulsen S."/>
            <person name="Gram L.K."/>
        </authorList>
    </citation>
    <scope>NUCLEOTIDE SEQUENCE [LARGE SCALE GENOMIC DNA]</scope>
    <source>
        <strain evidence="1 2">S2599</strain>
    </source>
</reference>
<comment type="caution">
    <text evidence="1">The sequence shown here is derived from an EMBL/GenBank/DDBJ whole genome shotgun (WGS) entry which is preliminary data.</text>
</comment>
<sequence>MKQLPIVAGMISALVGAPTMAHSINFDKVEVGYKRFSIDGSAAESYDTFTGVNLAASKRFEHYYVEGRYYSVSETDNDSRQYGDYRSVKSSFELDISQFTFGLGYVHELDEASLVDVSFHLGQVDLKSKLHVTESYRTSDYQYSNSDSDDVTIYRLRGQYQTRLLENIELKAGLGYEKTDEEGSNSEPLFFVGAGYHFSDMFSINAEYRDVDDYNTLDINFRYSF</sequence>
<organism evidence="1 2">
    <name type="scientific">Pseudoalteromonas rubra</name>
    <dbReference type="NCBI Taxonomy" id="43658"/>
    <lineage>
        <taxon>Bacteria</taxon>
        <taxon>Pseudomonadati</taxon>
        <taxon>Pseudomonadota</taxon>
        <taxon>Gammaproteobacteria</taxon>
        <taxon>Alteromonadales</taxon>
        <taxon>Pseudoalteromonadaceae</taxon>
        <taxon>Pseudoalteromonas</taxon>
    </lineage>
</organism>
<reference evidence="2" key="2">
    <citation type="submission" date="2019-06" db="EMBL/GenBank/DDBJ databases">
        <title>Co-occurence of chitin degradation, pigmentation and bioactivity in marine Pseudoalteromonas.</title>
        <authorList>
            <person name="Sonnenschein E.C."/>
            <person name="Bech P.K."/>
        </authorList>
    </citation>
    <scope>NUCLEOTIDE SEQUENCE [LARGE SCALE GENOMIC DNA]</scope>
    <source>
        <strain evidence="2">S2599</strain>
    </source>
</reference>
<dbReference type="InterPro" id="IPR011250">
    <property type="entry name" value="OMP/PagP_B-barrel"/>
</dbReference>
<dbReference type="SUPFAM" id="SSF56925">
    <property type="entry name" value="OMPA-like"/>
    <property type="match status" value="1"/>
</dbReference>
<accession>A0A5S3X0F9</accession>
<evidence type="ECO:0000313" key="2">
    <source>
        <dbReference type="Proteomes" id="UP000306719"/>
    </source>
</evidence>